<dbReference type="Pfam" id="PF13360">
    <property type="entry name" value="PQQ_2"/>
    <property type="match status" value="2"/>
</dbReference>
<dbReference type="Proteomes" id="UP001228113">
    <property type="component" value="Chromosome"/>
</dbReference>
<sequence>MNPTCLFAALVLAPGPLTAQAPAQYRLGPDHLGVAAGPARLPGPVAWTVTTQGKVRSTPALTGGLACFGSDDGRFRAVDLKDGREVWSVDLGAPIPCSPAIAEGRVIVQARDNVVRALEVATGRPLWTFAGGPDLPPRPGDFLGWDFWVSSPCVAGGVVYVGSGDGHIRALDLATGKLRWAFATAQRVRTSPAVKDGLVYAGSFDGRVYALDAATGQERWRFDTGGGLQASPAVWEGTVYVGSRSAAVFALDAQTGALRWRTPRPNGSWVLTAPAIAGGKVLVGSSDEQFLQALDAKTGQERWRTALRYRVLGAPVVAGGLVYAGTEGAYSYALDLETGLVAGAFYAAEGPVNASLALDADRILVPSDDNRLAAYATAPLPGGPPADAALLRALAGTYQLGRRTITLALREGRLAFQRDGFPAELCQVAADGRLDVPASGLQGTFTRDPQGGLRLAFRLGEREVPATRLEACPGPGR</sequence>
<reference evidence="3" key="1">
    <citation type="journal article" date="2023" name="Int. J. Syst. Evol. Microbiol.">
        <title>Mesoterricola silvestris gen. nov., sp. nov., Mesoterricola sediminis sp. nov., Geothrix oryzae sp. nov., Geothrix edaphica sp. nov., Geothrix rubra sp. nov., and Geothrix limicola sp. nov., six novel members of Acidobacteriota isolated from soils.</title>
        <authorList>
            <person name="Itoh H."/>
            <person name="Sugisawa Y."/>
            <person name="Mise K."/>
            <person name="Xu Z."/>
            <person name="Kuniyasu M."/>
            <person name="Ushijima N."/>
            <person name="Kawano K."/>
            <person name="Kobayashi E."/>
            <person name="Shiratori Y."/>
            <person name="Masuda Y."/>
            <person name="Senoo K."/>
        </authorList>
    </citation>
    <scope>NUCLEOTIDE SEQUENCE</scope>
    <source>
        <strain evidence="3">W786</strain>
    </source>
</reference>
<organism evidence="3 4">
    <name type="scientific">Mesoterricola sediminis</name>
    <dbReference type="NCBI Taxonomy" id="2927980"/>
    <lineage>
        <taxon>Bacteria</taxon>
        <taxon>Pseudomonadati</taxon>
        <taxon>Acidobacteriota</taxon>
        <taxon>Holophagae</taxon>
        <taxon>Holophagales</taxon>
        <taxon>Holophagaceae</taxon>
        <taxon>Mesoterricola</taxon>
    </lineage>
</organism>
<evidence type="ECO:0000256" key="1">
    <source>
        <dbReference type="SAM" id="SignalP"/>
    </source>
</evidence>
<evidence type="ECO:0000259" key="2">
    <source>
        <dbReference type="Pfam" id="PF13360"/>
    </source>
</evidence>
<dbReference type="PANTHER" id="PTHR34512">
    <property type="entry name" value="CELL SURFACE PROTEIN"/>
    <property type="match status" value="1"/>
</dbReference>
<dbReference type="SUPFAM" id="SSF50998">
    <property type="entry name" value="Quinoprotein alcohol dehydrogenase-like"/>
    <property type="match status" value="3"/>
</dbReference>
<dbReference type="Gene3D" id="2.40.10.480">
    <property type="match status" value="1"/>
</dbReference>
<dbReference type="SMART" id="SM00564">
    <property type="entry name" value="PQQ"/>
    <property type="match status" value="7"/>
</dbReference>
<proteinExistence type="predicted"/>
<dbReference type="KEGG" id="msea:METESE_25310"/>
<dbReference type="InterPro" id="IPR011047">
    <property type="entry name" value="Quinoprotein_ADH-like_sf"/>
</dbReference>
<dbReference type="InterPro" id="IPR015943">
    <property type="entry name" value="WD40/YVTN_repeat-like_dom_sf"/>
</dbReference>
<accession>A0AA48KGN0</accession>
<dbReference type="EMBL" id="AP027081">
    <property type="protein sequence ID" value="BDU77573.1"/>
    <property type="molecule type" value="Genomic_DNA"/>
</dbReference>
<dbReference type="InterPro" id="IPR002372">
    <property type="entry name" value="PQQ_rpt_dom"/>
</dbReference>
<feature type="domain" description="Pyrrolo-quinoline quinone repeat" evidence="2">
    <location>
        <begin position="205"/>
        <end position="340"/>
    </location>
</feature>
<dbReference type="AlphaFoldDB" id="A0AA48KGN0"/>
<gene>
    <name evidence="3" type="ORF">METESE_25310</name>
</gene>
<keyword evidence="4" id="KW-1185">Reference proteome</keyword>
<dbReference type="Gene3D" id="2.130.10.10">
    <property type="entry name" value="YVTN repeat-like/Quinoprotein amine dehydrogenase"/>
    <property type="match status" value="2"/>
</dbReference>
<feature type="domain" description="Pyrrolo-quinoline quinone repeat" evidence="2">
    <location>
        <begin position="43"/>
        <end position="133"/>
    </location>
</feature>
<name>A0AA48KGN0_9BACT</name>
<keyword evidence="1" id="KW-0732">Signal</keyword>
<feature type="chain" id="PRO_5041465807" description="Pyrrolo-quinoline quinone repeat domain-containing protein" evidence="1">
    <location>
        <begin position="20"/>
        <end position="477"/>
    </location>
</feature>
<feature type="signal peptide" evidence="1">
    <location>
        <begin position="1"/>
        <end position="19"/>
    </location>
</feature>
<dbReference type="PANTHER" id="PTHR34512:SF30">
    <property type="entry name" value="OUTER MEMBRANE PROTEIN ASSEMBLY FACTOR BAMB"/>
    <property type="match status" value="1"/>
</dbReference>
<dbReference type="InterPro" id="IPR018391">
    <property type="entry name" value="PQQ_b-propeller_rpt"/>
</dbReference>
<protein>
    <recommendedName>
        <fullName evidence="2">Pyrrolo-quinoline quinone repeat domain-containing protein</fullName>
    </recommendedName>
</protein>
<evidence type="ECO:0000313" key="3">
    <source>
        <dbReference type="EMBL" id="BDU77573.1"/>
    </source>
</evidence>
<dbReference type="RefSeq" id="WP_316410333.1">
    <property type="nucleotide sequence ID" value="NZ_AP027081.1"/>
</dbReference>
<evidence type="ECO:0000313" key="4">
    <source>
        <dbReference type="Proteomes" id="UP001228113"/>
    </source>
</evidence>